<dbReference type="InterPro" id="IPR005174">
    <property type="entry name" value="KIB1-4_b-propeller"/>
</dbReference>
<organism evidence="2 3">
    <name type="scientific">Phtheirospermum japonicum</name>
    <dbReference type="NCBI Taxonomy" id="374723"/>
    <lineage>
        <taxon>Eukaryota</taxon>
        <taxon>Viridiplantae</taxon>
        <taxon>Streptophyta</taxon>
        <taxon>Embryophyta</taxon>
        <taxon>Tracheophyta</taxon>
        <taxon>Spermatophyta</taxon>
        <taxon>Magnoliopsida</taxon>
        <taxon>eudicotyledons</taxon>
        <taxon>Gunneridae</taxon>
        <taxon>Pentapetalae</taxon>
        <taxon>asterids</taxon>
        <taxon>lamiids</taxon>
        <taxon>Lamiales</taxon>
        <taxon>Orobanchaceae</taxon>
        <taxon>Orobanchaceae incertae sedis</taxon>
        <taxon>Phtheirospermum</taxon>
    </lineage>
</organism>
<evidence type="ECO:0000313" key="3">
    <source>
        <dbReference type="Proteomes" id="UP000653305"/>
    </source>
</evidence>
<evidence type="ECO:0000259" key="1">
    <source>
        <dbReference type="Pfam" id="PF03478"/>
    </source>
</evidence>
<comment type="caution">
    <text evidence="2">The sequence shown here is derived from an EMBL/GenBank/DDBJ whole genome shotgun (WGS) entry which is preliminary data.</text>
</comment>
<dbReference type="AlphaFoldDB" id="A0A830DBM1"/>
<dbReference type="EMBL" id="BMAC01000857">
    <property type="protein sequence ID" value="GFQ03702.1"/>
    <property type="molecule type" value="Genomic_DNA"/>
</dbReference>
<feature type="domain" description="KIB1-4 beta-propeller" evidence="1">
    <location>
        <begin position="1"/>
        <end position="54"/>
    </location>
</feature>
<accession>A0A830DBM1</accession>
<sequence length="104" mass="11742">MFVGVNHSFAVPASECPGVEPDSIYFTEAKQCYRPPGLNVEERMYGGHDIGVFDYVNKTISPCYYPCDVLSFKKIAPPPMWPCDYQSIKRIVPPPVWFLPPAQV</sequence>
<dbReference type="Proteomes" id="UP000653305">
    <property type="component" value="Unassembled WGS sequence"/>
</dbReference>
<keyword evidence="3" id="KW-1185">Reference proteome</keyword>
<reference evidence="2" key="1">
    <citation type="submission" date="2020-07" db="EMBL/GenBank/DDBJ databases">
        <title>Ethylene signaling mediates host invasion by parasitic plants.</title>
        <authorList>
            <person name="Yoshida S."/>
        </authorList>
    </citation>
    <scope>NUCLEOTIDE SEQUENCE</scope>
    <source>
        <strain evidence="2">Okayama</strain>
    </source>
</reference>
<proteinExistence type="predicted"/>
<name>A0A830DBM1_9LAMI</name>
<dbReference type="OrthoDB" id="722989at2759"/>
<protein>
    <recommendedName>
        <fullName evidence="1">KIB1-4 beta-propeller domain-containing protein</fullName>
    </recommendedName>
</protein>
<dbReference type="Pfam" id="PF03478">
    <property type="entry name" value="Beta-prop_KIB1-4"/>
    <property type="match status" value="1"/>
</dbReference>
<evidence type="ECO:0000313" key="2">
    <source>
        <dbReference type="EMBL" id="GFQ03702.1"/>
    </source>
</evidence>
<gene>
    <name evidence="2" type="ORF">PHJA_002514000</name>
</gene>